<keyword evidence="2" id="KW-1185">Reference proteome</keyword>
<protein>
    <submittedName>
        <fullName evidence="1">Uncharacterized protein</fullName>
    </submittedName>
</protein>
<dbReference type="Proteomes" id="UP000799536">
    <property type="component" value="Unassembled WGS sequence"/>
</dbReference>
<dbReference type="AlphaFoldDB" id="A0A9P4JGU1"/>
<gene>
    <name evidence="1" type="ORF">GQ43DRAFT_230212</name>
</gene>
<organism evidence="1 2">
    <name type="scientific">Delitschia confertaspora ATCC 74209</name>
    <dbReference type="NCBI Taxonomy" id="1513339"/>
    <lineage>
        <taxon>Eukaryota</taxon>
        <taxon>Fungi</taxon>
        <taxon>Dikarya</taxon>
        <taxon>Ascomycota</taxon>
        <taxon>Pezizomycotina</taxon>
        <taxon>Dothideomycetes</taxon>
        <taxon>Pleosporomycetidae</taxon>
        <taxon>Pleosporales</taxon>
        <taxon>Delitschiaceae</taxon>
        <taxon>Delitschia</taxon>
    </lineage>
</organism>
<name>A0A9P4JGU1_9PLEO</name>
<evidence type="ECO:0000313" key="2">
    <source>
        <dbReference type="Proteomes" id="UP000799536"/>
    </source>
</evidence>
<evidence type="ECO:0000313" key="1">
    <source>
        <dbReference type="EMBL" id="KAF2196954.1"/>
    </source>
</evidence>
<reference evidence="1" key="1">
    <citation type="journal article" date="2020" name="Stud. Mycol.">
        <title>101 Dothideomycetes genomes: a test case for predicting lifestyles and emergence of pathogens.</title>
        <authorList>
            <person name="Haridas S."/>
            <person name="Albert R."/>
            <person name="Binder M."/>
            <person name="Bloem J."/>
            <person name="Labutti K."/>
            <person name="Salamov A."/>
            <person name="Andreopoulos B."/>
            <person name="Baker S."/>
            <person name="Barry K."/>
            <person name="Bills G."/>
            <person name="Bluhm B."/>
            <person name="Cannon C."/>
            <person name="Castanera R."/>
            <person name="Culley D."/>
            <person name="Daum C."/>
            <person name="Ezra D."/>
            <person name="Gonzalez J."/>
            <person name="Henrissat B."/>
            <person name="Kuo A."/>
            <person name="Liang C."/>
            <person name="Lipzen A."/>
            <person name="Lutzoni F."/>
            <person name="Magnuson J."/>
            <person name="Mondo S."/>
            <person name="Nolan M."/>
            <person name="Ohm R."/>
            <person name="Pangilinan J."/>
            <person name="Park H.-J."/>
            <person name="Ramirez L."/>
            <person name="Alfaro M."/>
            <person name="Sun H."/>
            <person name="Tritt A."/>
            <person name="Yoshinaga Y."/>
            <person name="Zwiers L.-H."/>
            <person name="Turgeon B."/>
            <person name="Goodwin S."/>
            <person name="Spatafora J."/>
            <person name="Crous P."/>
            <person name="Grigoriev I."/>
        </authorList>
    </citation>
    <scope>NUCLEOTIDE SEQUENCE</scope>
    <source>
        <strain evidence="1">ATCC 74209</strain>
    </source>
</reference>
<sequence length="175" mass="19122">MSLNVLELQPGLVRLDQFTRPRRILPSNAKSHACLFPVWLRTFQGPLSYCPLFFLCVQADSVISVKAGKLPGPSRSSASSTVAFPNSAPCFCLPRTLPLFLIVTLRAVFVQLSSFVQVPLSPQPIVLYLVSGASLLSLSASFLFSRRLAGIGLSRFQDARSLASARHCRVCSRPE</sequence>
<comment type="caution">
    <text evidence="1">The sequence shown here is derived from an EMBL/GenBank/DDBJ whole genome shotgun (WGS) entry which is preliminary data.</text>
</comment>
<proteinExistence type="predicted"/>
<dbReference type="EMBL" id="ML994298">
    <property type="protein sequence ID" value="KAF2196954.1"/>
    <property type="molecule type" value="Genomic_DNA"/>
</dbReference>
<accession>A0A9P4JGU1</accession>